<protein>
    <submittedName>
        <fullName evidence="1">Uncharacterized protein</fullName>
    </submittedName>
</protein>
<gene>
    <name evidence="1" type="ORF">LTRI10_LOCUS41732</name>
</gene>
<organism evidence="1 2">
    <name type="scientific">Linum trigynum</name>
    <dbReference type="NCBI Taxonomy" id="586398"/>
    <lineage>
        <taxon>Eukaryota</taxon>
        <taxon>Viridiplantae</taxon>
        <taxon>Streptophyta</taxon>
        <taxon>Embryophyta</taxon>
        <taxon>Tracheophyta</taxon>
        <taxon>Spermatophyta</taxon>
        <taxon>Magnoliopsida</taxon>
        <taxon>eudicotyledons</taxon>
        <taxon>Gunneridae</taxon>
        <taxon>Pentapetalae</taxon>
        <taxon>rosids</taxon>
        <taxon>fabids</taxon>
        <taxon>Malpighiales</taxon>
        <taxon>Linaceae</taxon>
        <taxon>Linum</taxon>
    </lineage>
</organism>
<dbReference type="Proteomes" id="UP001497516">
    <property type="component" value="Chromosome 7"/>
</dbReference>
<accession>A0AAV2FTM2</accession>
<proteinExistence type="predicted"/>
<evidence type="ECO:0000313" key="2">
    <source>
        <dbReference type="Proteomes" id="UP001497516"/>
    </source>
</evidence>
<name>A0AAV2FTM2_9ROSI</name>
<dbReference type="EMBL" id="OZ034820">
    <property type="protein sequence ID" value="CAL1401686.1"/>
    <property type="molecule type" value="Genomic_DNA"/>
</dbReference>
<keyword evidence="2" id="KW-1185">Reference proteome</keyword>
<sequence>MAPINPQLHPAVTFNNKEAVRMFYAILKQGPGSSPSSFTTVVYNHEILVTPSLLAATLDLPYQGSSADTNDDFVELVFDFGSALESLTHDIGRYFPNMLSAGHLADLFKIMANARDGVCLNFSLLMFAHMTKYGDENYSSPLPFGPRITCLLYTVGIDLTDKLIISDVRDDLRAQHIFAHVDAFIGRQKPVIRSGGELSVAIPAKHLEHYKARIKIAKEVEAYGLQEEEADDVSYYESPLQYES</sequence>
<reference evidence="1 2" key="1">
    <citation type="submission" date="2024-04" db="EMBL/GenBank/DDBJ databases">
        <authorList>
            <person name="Fracassetti M."/>
        </authorList>
    </citation>
    <scope>NUCLEOTIDE SEQUENCE [LARGE SCALE GENOMIC DNA]</scope>
</reference>
<dbReference type="AlphaFoldDB" id="A0AAV2FTM2"/>
<evidence type="ECO:0000313" key="1">
    <source>
        <dbReference type="EMBL" id="CAL1401686.1"/>
    </source>
</evidence>